<organism evidence="3 4">
    <name type="scientific">Winogradskyella jejuensis</name>
    <dbReference type="NCBI Taxonomy" id="1089305"/>
    <lineage>
        <taxon>Bacteria</taxon>
        <taxon>Pseudomonadati</taxon>
        <taxon>Bacteroidota</taxon>
        <taxon>Flavobacteriia</taxon>
        <taxon>Flavobacteriales</taxon>
        <taxon>Flavobacteriaceae</taxon>
        <taxon>Winogradskyella</taxon>
    </lineage>
</organism>
<reference evidence="4" key="1">
    <citation type="submission" date="2016-11" db="EMBL/GenBank/DDBJ databases">
        <authorList>
            <person name="Varghese N."/>
            <person name="Submissions S."/>
        </authorList>
    </citation>
    <scope>NUCLEOTIDE SEQUENCE [LARGE SCALE GENOMIC DNA]</scope>
    <source>
        <strain evidence="4">DSM 25330</strain>
    </source>
</reference>
<gene>
    <name evidence="3" type="ORF">SAMN05444148_2109</name>
</gene>
<proteinExistence type="predicted"/>
<dbReference type="Gene3D" id="3.40.710.10">
    <property type="entry name" value="DD-peptidase/beta-lactamase superfamily"/>
    <property type="match status" value="1"/>
</dbReference>
<dbReference type="RefSeq" id="WP_073086211.1">
    <property type="nucleotide sequence ID" value="NZ_FQWS01000002.1"/>
</dbReference>
<dbReference type="AlphaFoldDB" id="A0A1M5TBE9"/>
<dbReference type="STRING" id="1089305.SAMN05444148_2109"/>
<dbReference type="Pfam" id="PF00144">
    <property type="entry name" value="Beta-lactamase"/>
    <property type="match status" value="1"/>
</dbReference>
<dbReference type="InterPro" id="IPR050491">
    <property type="entry name" value="AmpC-like"/>
</dbReference>
<dbReference type="OrthoDB" id="9793489at2"/>
<evidence type="ECO:0000313" key="4">
    <source>
        <dbReference type="Proteomes" id="UP000184522"/>
    </source>
</evidence>
<feature type="signal peptide" evidence="1">
    <location>
        <begin position="1"/>
        <end position="19"/>
    </location>
</feature>
<dbReference type="Proteomes" id="UP000184522">
    <property type="component" value="Unassembled WGS sequence"/>
</dbReference>
<dbReference type="PANTHER" id="PTHR46825">
    <property type="entry name" value="D-ALANYL-D-ALANINE-CARBOXYPEPTIDASE/ENDOPEPTIDASE AMPH"/>
    <property type="match status" value="1"/>
</dbReference>
<protein>
    <submittedName>
        <fullName evidence="3">CubicO group peptidase, beta-lactamase class C family</fullName>
    </submittedName>
</protein>
<dbReference type="SUPFAM" id="SSF56601">
    <property type="entry name" value="beta-lactamase/transpeptidase-like"/>
    <property type="match status" value="1"/>
</dbReference>
<evidence type="ECO:0000256" key="1">
    <source>
        <dbReference type="SAM" id="SignalP"/>
    </source>
</evidence>
<evidence type="ECO:0000259" key="2">
    <source>
        <dbReference type="Pfam" id="PF00144"/>
    </source>
</evidence>
<accession>A0A1M5TBE9</accession>
<dbReference type="InterPro" id="IPR001466">
    <property type="entry name" value="Beta-lactam-related"/>
</dbReference>
<dbReference type="EMBL" id="FQWS01000002">
    <property type="protein sequence ID" value="SHH47930.1"/>
    <property type="molecule type" value="Genomic_DNA"/>
</dbReference>
<evidence type="ECO:0000313" key="3">
    <source>
        <dbReference type="EMBL" id="SHH47930.1"/>
    </source>
</evidence>
<keyword evidence="1" id="KW-0732">Signal</keyword>
<dbReference type="PANTHER" id="PTHR46825:SF9">
    <property type="entry name" value="BETA-LACTAMASE-RELATED DOMAIN-CONTAINING PROTEIN"/>
    <property type="match status" value="1"/>
</dbReference>
<dbReference type="InterPro" id="IPR012338">
    <property type="entry name" value="Beta-lactam/transpept-like"/>
</dbReference>
<sequence length="459" mass="51758">MKKTLLLLLTFALFQTLIAQDKRPELLDSLFTALHAKKQFNGNVLVADKGEVIFKKSYGIANEETQQKINNETIFELASVSKQFTAMGIVTLQKAGKLDYDDKISKYIPELDFYGDVTIRHLLNHTGGLPDYMGLFEKKWDKSKFATNQDIINIFATQKPKANFKPNRKFEYSNTGYALLASIIEKVSGKSFSEHLASTIFKPLSMNNTFVYRSRYESRDIDNIALGYIADNSGNKVRPEHFGNQIPFYYLDGIVGDGMVNSTLDDLLKWDRALYTDQLVNADDKAVIFSEAETKDGKGSGYGFGWGVGASEKYGRIANHSGSWAGNLTFIERQLDNDKTFIILQNNDTGLNVLPSKEVRKILNDESLEIKKTIKLTAEKLKKYTGIFSNENFPIKIEFFVKDGVLMGQGDGQGAFPLDNYANHTFKFDPAQISLVFNLEDDTIDFTQGGQSFMFKKEK</sequence>
<feature type="chain" id="PRO_5012409496" evidence="1">
    <location>
        <begin position="20"/>
        <end position="459"/>
    </location>
</feature>
<name>A0A1M5TBE9_9FLAO</name>
<feature type="domain" description="Beta-lactamase-related" evidence="2">
    <location>
        <begin position="27"/>
        <end position="348"/>
    </location>
</feature>
<keyword evidence="4" id="KW-1185">Reference proteome</keyword>